<evidence type="ECO:0000313" key="2">
    <source>
        <dbReference type="Proteomes" id="UP000236959"/>
    </source>
</evidence>
<dbReference type="AlphaFoldDB" id="A0A2S3UYZ2"/>
<dbReference type="OrthoDB" id="153065at2"/>
<sequence length="242" mass="26913">MNTDRQDACARNNALWCDAVLKSAGAATRFQSGFWQAEGAVLPLYPNIVTLAPKQSGDFYAALEALPLNAAVKDSYDCLDLEPAGFRKLQTATWLFRPERPVRKPPVSPNWHKVTQPEGLKKWKASWNGDEALYGVFSQALLENKTVDFAAIMKDGAIRAGAVCNSGPRLNGKDLLGLTNIFCRKNWRYSALHDLLEPFPHRPVCTYESNTDLLQVYRQLGFLECGSLGVWVKIRPVPTTDA</sequence>
<dbReference type="EMBL" id="PPCN01000002">
    <property type="protein sequence ID" value="POF32875.1"/>
    <property type="molecule type" value="Genomic_DNA"/>
</dbReference>
<reference evidence="1 2" key="1">
    <citation type="submission" date="2018-01" db="EMBL/GenBank/DDBJ databases">
        <title>Genomic Encyclopedia of Archaeal and Bacterial Type Strains, Phase II (KMG-II): from individual species to whole genera.</title>
        <authorList>
            <person name="Goeker M."/>
        </authorList>
    </citation>
    <scope>NUCLEOTIDE SEQUENCE [LARGE SCALE GENOMIC DNA]</scope>
    <source>
        <strain evidence="1 2">DSM 17023</strain>
    </source>
</reference>
<protein>
    <recommendedName>
        <fullName evidence="3">N-acetyltransferase domain-containing protein</fullName>
    </recommendedName>
</protein>
<organism evidence="1 2">
    <name type="scientific">Roseibium marinum</name>
    <dbReference type="NCBI Taxonomy" id="281252"/>
    <lineage>
        <taxon>Bacteria</taxon>
        <taxon>Pseudomonadati</taxon>
        <taxon>Pseudomonadota</taxon>
        <taxon>Alphaproteobacteria</taxon>
        <taxon>Hyphomicrobiales</taxon>
        <taxon>Stappiaceae</taxon>
        <taxon>Roseibium</taxon>
    </lineage>
</organism>
<proteinExistence type="predicted"/>
<dbReference type="Proteomes" id="UP000236959">
    <property type="component" value="Unassembled WGS sequence"/>
</dbReference>
<comment type="caution">
    <text evidence="1">The sequence shown here is derived from an EMBL/GenBank/DDBJ whole genome shotgun (WGS) entry which is preliminary data.</text>
</comment>
<evidence type="ECO:0008006" key="3">
    <source>
        <dbReference type="Google" id="ProtNLM"/>
    </source>
</evidence>
<dbReference type="RefSeq" id="WP_103221854.1">
    <property type="nucleotide sequence ID" value="NZ_PPCN01000002.1"/>
</dbReference>
<evidence type="ECO:0000313" key="1">
    <source>
        <dbReference type="EMBL" id="POF32875.1"/>
    </source>
</evidence>
<accession>A0A2S3UYZ2</accession>
<name>A0A2S3UYZ2_9HYPH</name>
<keyword evidence="2" id="KW-1185">Reference proteome</keyword>
<gene>
    <name evidence="1" type="ORF">CLV41_102280</name>
</gene>